<comment type="caution">
    <text evidence="4">The sequence shown here is derived from an EMBL/GenBank/DDBJ whole genome shotgun (WGS) entry which is preliminary data.</text>
</comment>
<feature type="transmembrane region" description="Helical" evidence="2">
    <location>
        <begin position="106"/>
        <end position="125"/>
    </location>
</feature>
<dbReference type="PROSITE" id="PS00018">
    <property type="entry name" value="EF_HAND_1"/>
    <property type="match status" value="1"/>
</dbReference>
<dbReference type="Gene3D" id="1.10.238.10">
    <property type="entry name" value="EF-hand"/>
    <property type="match status" value="1"/>
</dbReference>
<organism evidence="4 5">
    <name type="scientific">Acacia crassicarpa</name>
    <name type="common">northern wattle</name>
    <dbReference type="NCBI Taxonomy" id="499986"/>
    <lineage>
        <taxon>Eukaryota</taxon>
        <taxon>Viridiplantae</taxon>
        <taxon>Streptophyta</taxon>
        <taxon>Embryophyta</taxon>
        <taxon>Tracheophyta</taxon>
        <taxon>Spermatophyta</taxon>
        <taxon>Magnoliopsida</taxon>
        <taxon>eudicotyledons</taxon>
        <taxon>Gunneridae</taxon>
        <taxon>Pentapetalae</taxon>
        <taxon>rosids</taxon>
        <taxon>fabids</taxon>
        <taxon>Fabales</taxon>
        <taxon>Fabaceae</taxon>
        <taxon>Caesalpinioideae</taxon>
        <taxon>mimosoid clade</taxon>
        <taxon>Acacieae</taxon>
        <taxon>Acacia</taxon>
    </lineage>
</organism>
<evidence type="ECO:0000256" key="2">
    <source>
        <dbReference type="SAM" id="Phobius"/>
    </source>
</evidence>
<protein>
    <recommendedName>
        <fullName evidence="3">EF-hand domain-containing protein</fullName>
    </recommendedName>
</protein>
<dbReference type="EMBL" id="JAWXYG010000006">
    <property type="protein sequence ID" value="KAK4269954.1"/>
    <property type="molecule type" value="Genomic_DNA"/>
</dbReference>
<keyword evidence="1" id="KW-0106">Calcium</keyword>
<dbReference type="PANTHER" id="PTHR37754">
    <property type="entry name" value="CALCIUM ION-BINDING PROTEIN"/>
    <property type="match status" value="1"/>
</dbReference>
<evidence type="ECO:0000313" key="5">
    <source>
        <dbReference type="Proteomes" id="UP001293593"/>
    </source>
</evidence>
<name>A0AAE1JKY2_9FABA</name>
<dbReference type="PROSITE" id="PS50222">
    <property type="entry name" value="EF_HAND_2"/>
    <property type="match status" value="1"/>
</dbReference>
<dbReference type="SUPFAM" id="SSF47473">
    <property type="entry name" value="EF-hand"/>
    <property type="match status" value="1"/>
</dbReference>
<dbReference type="GO" id="GO:0005509">
    <property type="term" value="F:calcium ion binding"/>
    <property type="evidence" value="ECO:0007669"/>
    <property type="project" value="InterPro"/>
</dbReference>
<dbReference type="InterPro" id="IPR011992">
    <property type="entry name" value="EF-hand-dom_pair"/>
</dbReference>
<evidence type="ECO:0000256" key="1">
    <source>
        <dbReference type="ARBA" id="ARBA00022837"/>
    </source>
</evidence>
<dbReference type="Proteomes" id="UP001293593">
    <property type="component" value="Unassembled WGS sequence"/>
</dbReference>
<feature type="domain" description="EF-hand" evidence="3">
    <location>
        <begin position="66"/>
        <end position="101"/>
    </location>
</feature>
<proteinExistence type="predicted"/>
<dbReference type="AlphaFoldDB" id="A0AAE1JKY2"/>
<keyword evidence="2" id="KW-0472">Membrane</keyword>
<sequence length="169" mass="19476">MGQVLDRFQDKKWRESKMRKITDKAFEGLQSKEETAPLRIEDLYIAVLLVYNDINKHLPGPHFDPPSRDRVEQVMKECDVNPDGKIDREEFHEFIKKMTEDTFTRISQGLIVTLIVTPMVALATMRALEGLPGSIGKIAQKVPKSLYVSLVTLAIVALRNWMQRIFYNN</sequence>
<dbReference type="SMART" id="SM00054">
    <property type="entry name" value="EFh"/>
    <property type="match status" value="1"/>
</dbReference>
<keyword evidence="2" id="KW-1133">Transmembrane helix</keyword>
<dbReference type="InterPro" id="IPR002048">
    <property type="entry name" value="EF_hand_dom"/>
</dbReference>
<evidence type="ECO:0000259" key="3">
    <source>
        <dbReference type="PROSITE" id="PS50222"/>
    </source>
</evidence>
<gene>
    <name evidence="4" type="ORF">QN277_023046</name>
</gene>
<keyword evidence="5" id="KW-1185">Reference proteome</keyword>
<evidence type="ECO:0000313" key="4">
    <source>
        <dbReference type="EMBL" id="KAK4269954.1"/>
    </source>
</evidence>
<feature type="transmembrane region" description="Helical" evidence="2">
    <location>
        <begin position="145"/>
        <end position="162"/>
    </location>
</feature>
<dbReference type="InterPro" id="IPR018247">
    <property type="entry name" value="EF_Hand_1_Ca_BS"/>
</dbReference>
<keyword evidence="2" id="KW-0812">Transmembrane</keyword>
<reference evidence="4" key="1">
    <citation type="submission" date="2023-10" db="EMBL/GenBank/DDBJ databases">
        <title>Chromosome-level genome of the transformable northern wattle, Acacia crassicarpa.</title>
        <authorList>
            <person name="Massaro I."/>
            <person name="Sinha N.R."/>
            <person name="Poethig S."/>
            <person name="Leichty A.R."/>
        </authorList>
    </citation>
    <scope>NUCLEOTIDE SEQUENCE</scope>
    <source>
        <strain evidence="4">Acra3RX</strain>
        <tissue evidence="4">Leaf</tissue>
    </source>
</reference>
<accession>A0AAE1JKY2</accession>
<dbReference type="PANTHER" id="PTHR37754:SF4">
    <property type="entry name" value="EF-HAND DOMAIN-CONTAINING PROTEIN"/>
    <property type="match status" value="1"/>
</dbReference>